<feature type="transmembrane region" description="Helical" evidence="1">
    <location>
        <begin position="88"/>
        <end position="115"/>
    </location>
</feature>
<evidence type="ECO:0000256" key="1">
    <source>
        <dbReference type="SAM" id="Phobius"/>
    </source>
</evidence>
<keyword evidence="1" id="KW-0812">Transmembrane</keyword>
<proteinExistence type="predicted"/>
<protein>
    <submittedName>
        <fullName evidence="2">Uncharacterized protein</fullName>
    </submittedName>
</protein>
<keyword evidence="3" id="KW-1185">Reference proteome</keyword>
<keyword evidence="1" id="KW-0472">Membrane</keyword>
<dbReference type="AlphaFoldDB" id="A0AAV4TDQ0"/>
<sequence>MQQEYQGRRTDYKFGFMFWSTVYISVPRPRGTLRIHSHEKEMSSENTYIDAPWWAIDPNTDESFLSTRLKEFKGRRKSQQTRKKKQDFYIPSFPFCPSVYNLLYRFFFFFCYGYVPVYDVFEAASLRLYSYKLGT</sequence>
<organism evidence="2 3">
    <name type="scientific">Caerostris extrusa</name>
    <name type="common">Bark spider</name>
    <name type="synonym">Caerostris bankana</name>
    <dbReference type="NCBI Taxonomy" id="172846"/>
    <lineage>
        <taxon>Eukaryota</taxon>
        <taxon>Metazoa</taxon>
        <taxon>Ecdysozoa</taxon>
        <taxon>Arthropoda</taxon>
        <taxon>Chelicerata</taxon>
        <taxon>Arachnida</taxon>
        <taxon>Araneae</taxon>
        <taxon>Araneomorphae</taxon>
        <taxon>Entelegynae</taxon>
        <taxon>Araneoidea</taxon>
        <taxon>Araneidae</taxon>
        <taxon>Caerostris</taxon>
    </lineage>
</organism>
<dbReference type="EMBL" id="BPLR01010907">
    <property type="protein sequence ID" value="GIY42875.1"/>
    <property type="molecule type" value="Genomic_DNA"/>
</dbReference>
<reference evidence="2 3" key="1">
    <citation type="submission" date="2021-06" db="EMBL/GenBank/DDBJ databases">
        <title>Caerostris extrusa draft genome.</title>
        <authorList>
            <person name="Kono N."/>
            <person name="Arakawa K."/>
        </authorList>
    </citation>
    <scope>NUCLEOTIDE SEQUENCE [LARGE SCALE GENOMIC DNA]</scope>
</reference>
<comment type="caution">
    <text evidence="2">The sequence shown here is derived from an EMBL/GenBank/DDBJ whole genome shotgun (WGS) entry which is preliminary data.</text>
</comment>
<dbReference type="Proteomes" id="UP001054945">
    <property type="component" value="Unassembled WGS sequence"/>
</dbReference>
<gene>
    <name evidence="2" type="ORF">CEXT_437491</name>
</gene>
<name>A0AAV4TDQ0_CAEEX</name>
<evidence type="ECO:0000313" key="2">
    <source>
        <dbReference type="EMBL" id="GIY42875.1"/>
    </source>
</evidence>
<evidence type="ECO:0000313" key="3">
    <source>
        <dbReference type="Proteomes" id="UP001054945"/>
    </source>
</evidence>
<keyword evidence="1" id="KW-1133">Transmembrane helix</keyword>
<accession>A0AAV4TDQ0</accession>